<dbReference type="EMBL" id="CP019285">
    <property type="protein sequence ID" value="APW97591.1"/>
    <property type="molecule type" value="Genomic_DNA"/>
</dbReference>
<feature type="region of interest" description="Disordered" evidence="1">
    <location>
        <begin position="1"/>
        <end position="27"/>
    </location>
</feature>
<dbReference type="EMBL" id="CP019285">
    <property type="protein sequence ID" value="APW97593.1"/>
    <property type="molecule type" value="Genomic_DNA"/>
</dbReference>
<dbReference type="KEGG" id="hlc:CHINAEXTREME07295"/>
<sequence>MSRGSAIAEELEGAIDRKDPITVVPSS</sequence>
<evidence type="ECO:0000313" key="2">
    <source>
        <dbReference type="EMBL" id="APW97591.1"/>
    </source>
</evidence>
<evidence type="ECO:0000313" key="4">
    <source>
        <dbReference type="EMBL" id="EMA37024.1"/>
    </source>
</evidence>
<protein>
    <submittedName>
        <fullName evidence="4">PilT protein domain protein</fullName>
    </submittedName>
    <submittedName>
        <fullName evidence="2">Twitching motility protein PilT</fullName>
    </submittedName>
</protein>
<name>M0LXH6_NATLA</name>
<evidence type="ECO:0000313" key="3">
    <source>
        <dbReference type="EMBL" id="APW97593.1"/>
    </source>
</evidence>
<evidence type="ECO:0000256" key="1">
    <source>
        <dbReference type="SAM" id="MobiDB-lite"/>
    </source>
</evidence>
<dbReference type="AlphaFoldDB" id="M0LXH6"/>
<evidence type="ECO:0000313" key="5">
    <source>
        <dbReference type="Proteomes" id="UP000011555"/>
    </source>
</evidence>
<reference evidence="4 5" key="2">
    <citation type="journal article" date="2014" name="PLoS Genet.">
        <title>Phylogenetically driven sequencing of extremely halophilic archaea reveals strategies for static and dynamic osmo-response.</title>
        <authorList>
            <person name="Becker E.A."/>
            <person name="Seitzer P.M."/>
            <person name="Tritt A."/>
            <person name="Larsen D."/>
            <person name="Krusor M."/>
            <person name="Yao A.I."/>
            <person name="Wu D."/>
            <person name="Madern D."/>
            <person name="Eisen J.A."/>
            <person name="Darling A.E."/>
            <person name="Facciotti M.T."/>
        </authorList>
    </citation>
    <scope>NUCLEOTIDE SEQUENCE [LARGE SCALE GENOMIC DNA]</scope>
    <source>
        <strain evidence="4 5">AJ5</strain>
    </source>
</reference>
<dbReference type="KEGG" id="hlc:CHINAEXTREME07315"/>
<gene>
    <name evidence="4" type="ORF">C445_02251</name>
    <name evidence="2" type="ORF">CHINAEXTREME_07295</name>
    <name evidence="3" type="ORF">CHINAEXTREME_07315</name>
</gene>
<evidence type="ECO:0000313" key="6">
    <source>
        <dbReference type="Proteomes" id="UP000186547"/>
    </source>
</evidence>
<reference evidence="2 6" key="1">
    <citation type="journal article" date="2011" name="J. Bacteriol.">
        <title>Genome sequence of Halobiforma lacisalsi AJ5, an extremely halophilic archaeon which harbors a bop gene.</title>
        <authorList>
            <person name="Jiang X."/>
            <person name="Wang S."/>
            <person name="Cheng H."/>
            <person name="Huo Y."/>
            <person name="Zhang X."/>
            <person name="Zhu X."/>
            <person name="Han X."/>
            <person name="Ni P."/>
            <person name="Wu M."/>
        </authorList>
    </citation>
    <scope>NUCLEOTIDE SEQUENCE [LARGE SCALE GENOMIC DNA]</scope>
    <source>
        <strain evidence="2 6">AJ5</strain>
    </source>
</reference>
<keyword evidence="5" id="KW-1185">Reference proteome</keyword>
<reference evidence="2" key="3">
    <citation type="submission" date="2017-01" db="EMBL/GenBank/DDBJ databases">
        <authorList>
            <person name="Mah S.A."/>
            <person name="Swanson W.J."/>
            <person name="Moy G.W."/>
            <person name="Vacquier V.D."/>
        </authorList>
    </citation>
    <scope>NUCLEOTIDE SEQUENCE</scope>
    <source>
        <strain evidence="2">AJ5</strain>
    </source>
</reference>
<dbReference type="EMBL" id="AOLZ01000013">
    <property type="protein sequence ID" value="EMA37024.1"/>
    <property type="molecule type" value="Genomic_DNA"/>
</dbReference>
<dbReference type="Proteomes" id="UP000011555">
    <property type="component" value="Unassembled WGS sequence"/>
</dbReference>
<accession>M0LXH6</accession>
<organism evidence="4 5">
    <name type="scientific">Natronobacterium lacisalsi AJ5</name>
    <dbReference type="NCBI Taxonomy" id="358396"/>
    <lineage>
        <taxon>Archaea</taxon>
        <taxon>Methanobacteriati</taxon>
        <taxon>Methanobacteriota</taxon>
        <taxon>Stenosarchaea group</taxon>
        <taxon>Halobacteria</taxon>
        <taxon>Halobacteriales</taxon>
        <taxon>Natrialbaceae</taxon>
        <taxon>Natronobacterium</taxon>
    </lineage>
</organism>
<proteinExistence type="predicted"/>
<dbReference type="Proteomes" id="UP000186547">
    <property type="component" value="Chromosome"/>
</dbReference>